<feature type="compositionally biased region" description="Low complexity" evidence="3">
    <location>
        <begin position="747"/>
        <end position="759"/>
    </location>
</feature>
<dbReference type="SUPFAM" id="SSF117281">
    <property type="entry name" value="Kelch motif"/>
    <property type="match status" value="2"/>
</dbReference>
<feature type="compositionally biased region" description="Low complexity" evidence="3">
    <location>
        <begin position="786"/>
        <end position="800"/>
    </location>
</feature>
<dbReference type="Gene3D" id="3.30.710.10">
    <property type="entry name" value="Potassium Channel Kv1.1, Chain A"/>
    <property type="match status" value="1"/>
</dbReference>
<evidence type="ECO:0000259" key="4">
    <source>
        <dbReference type="PROSITE" id="PS50097"/>
    </source>
</evidence>
<feature type="domain" description="BTB" evidence="4">
    <location>
        <begin position="37"/>
        <end position="109"/>
    </location>
</feature>
<dbReference type="PANTHER" id="PTHR45632">
    <property type="entry name" value="LD33804P"/>
    <property type="match status" value="1"/>
</dbReference>
<evidence type="ECO:0000256" key="3">
    <source>
        <dbReference type="SAM" id="MobiDB-lite"/>
    </source>
</evidence>
<dbReference type="Proteomes" id="UP001292094">
    <property type="component" value="Unassembled WGS sequence"/>
</dbReference>
<dbReference type="Pfam" id="PF01344">
    <property type="entry name" value="Kelch_1"/>
    <property type="match status" value="2"/>
</dbReference>
<dbReference type="EMBL" id="JAWZYT010000983">
    <property type="protein sequence ID" value="KAK4316830.1"/>
    <property type="molecule type" value="Genomic_DNA"/>
</dbReference>
<reference evidence="5" key="1">
    <citation type="submission" date="2023-11" db="EMBL/GenBank/DDBJ databases">
        <title>Genome assemblies of two species of porcelain crab, Petrolisthes cinctipes and Petrolisthes manimaculis (Anomura: Porcellanidae).</title>
        <authorList>
            <person name="Angst P."/>
        </authorList>
    </citation>
    <scope>NUCLEOTIDE SEQUENCE</scope>
    <source>
        <strain evidence="5">PB745_02</strain>
        <tissue evidence="5">Gill</tissue>
    </source>
</reference>
<dbReference type="Pfam" id="PF24681">
    <property type="entry name" value="Kelch_KLHDC2_KLHL20_DRC7"/>
    <property type="match status" value="1"/>
</dbReference>
<feature type="region of interest" description="Disordered" evidence="3">
    <location>
        <begin position="739"/>
        <end position="847"/>
    </location>
</feature>
<comment type="caution">
    <text evidence="5">The sequence shown here is derived from an EMBL/GenBank/DDBJ whole genome shotgun (WGS) entry which is preliminary data.</text>
</comment>
<dbReference type="PROSITE" id="PS50097">
    <property type="entry name" value="BTB"/>
    <property type="match status" value="1"/>
</dbReference>
<dbReference type="Pfam" id="PF00651">
    <property type="entry name" value="BTB"/>
    <property type="match status" value="1"/>
</dbReference>
<dbReference type="InterPro" id="IPR000210">
    <property type="entry name" value="BTB/POZ_dom"/>
</dbReference>
<dbReference type="InterPro" id="IPR006652">
    <property type="entry name" value="Kelch_1"/>
</dbReference>
<evidence type="ECO:0000256" key="1">
    <source>
        <dbReference type="ARBA" id="ARBA00022441"/>
    </source>
</evidence>
<dbReference type="InterPro" id="IPR015915">
    <property type="entry name" value="Kelch-typ_b-propeller"/>
</dbReference>
<dbReference type="SUPFAM" id="SSF54695">
    <property type="entry name" value="POZ domain"/>
    <property type="match status" value="1"/>
</dbReference>
<dbReference type="PRINTS" id="PR00501">
    <property type="entry name" value="KELCHREPEAT"/>
</dbReference>
<dbReference type="CDD" id="cd18306">
    <property type="entry name" value="BTB_POZ_NS1BP"/>
    <property type="match status" value="1"/>
</dbReference>
<dbReference type="SMART" id="SM00225">
    <property type="entry name" value="BTB"/>
    <property type="match status" value="1"/>
</dbReference>
<gene>
    <name evidence="5" type="ORF">Pmani_012046</name>
</gene>
<dbReference type="AlphaFoldDB" id="A0AAE1PXX8"/>
<dbReference type="Gene3D" id="2.120.10.80">
    <property type="entry name" value="Kelch-type beta propeller"/>
    <property type="match status" value="2"/>
</dbReference>
<proteinExistence type="predicted"/>
<evidence type="ECO:0000256" key="2">
    <source>
        <dbReference type="ARBA" id="ARBA00022737"/>
    </source>
</evidence>
<protein>
    <recommendedName>
        <fullName evidence="4">BTB domain-containing protein</fullName>
    </recommendedName>
</protein>
<dbReference type="SMART" id="SM00612">
    <property type="entry name" value="Kelch"/>
    <property type="match status" value="6"/>
</dbReference>
<keyword evidence="1" id="KW-0880">Kelch repeat</keyword>
<evidence type="ECO:0000313" key="6">
    <source>
        <dbReference type="Proteomes" id="UP001292094"/>
    </source>
</evidence>
<name>A0AAE1PXX8_9EUCA</name>
<evidence type="ECO:0000313" key="5">
    <source>
        <dbReference type="EMBL" id="KAK4316830.1"/>
    </source>
</evidence>
<keyword evidence="2" id="KW-0677">Repeat</keyword>
<accession>A0AAE1PXX8</accession>
<dbReference type="PANTHER" id="PTHR45632:SF26">
    <property type="entry name" value="BTB DOMAIN-CONTAINING PROTEIN"/>
    <property type="match status" value="1"/>
</dbReference>
<dbReference type="InterPro" id="IPR011333">
    <property type="entry name" value="SKP1/BTB/POZ_sf"/>
</dbReference>
<dbReference type="GO" id="GO:0003779">
    <property type="term" value="F:actin binding"/>
    <property type="evidence" value="ECO:0007669"/>
    <property type="project" value="UniProtKB-KW"/>
</dbReference>
<keyword evidence="6" id="KW-1185">Reference proteome</keyword>
<sequence length="847" mass="92004">MVTEGKMTTPLIVEDRSDVLHQRLGQLNQLRKSRHFCDVVLQVGSSEIPAHRAVLSCASPYFFELFTSEHARKTPQEGKLLYKLCGGFEKESVDLLVNYAYTGHLEVPDTLVRNVFIVAKRLKMEGVSSACGEHLVSHLNPDSCLAVRATPGIASDKVLVERVDRFIQQLDDLVPATREFGRVQVSVIHRTQEEAGITGRALCNLVLEWIQRQMMDQELNLDVIKDKKHMLYLNMDNSLHDCSDIKSGDLNDSDLVQDYKKMSRKLSQTNIKVRRKSTTPQPSKPRLMLFSRSISDKDDSDTDTDWKLIAHSQVSESSWLAVVTLCGTVAVLSVQQKFGGWGNNGTQKNSSSVVVGACVGGMGVRGGSCSPTSLPSPISSRPGSVEKIDSYTLVPHMSSPKCATGTGNLGGRLLVCGGYDRGECLRTVETYDPLTNAWTSCPTMRQGRGRFDLTVLGGRAYAVGGCDGVRELASVEVLDMSGQRWESVAPLPLARSNTGHTTTTTTTGQAGSFIKQTQQYSASPRRESNLIWVLCSDLCKGVCSLDDSVFCIGGWNGQYGIKQCDMYSPNANAWSTIAPLHVGRYQAGVASLEGLVYAVGGCDSWNCLNSVEVYDPKEDQWRFTTPMTTPRRGCGAEVFKGKLYVIGGSDGTQSLCTTEVYDVKTKTWLPGPSMTTCRANVGVAVVNGNLYAVGGFSGKNFLNSIEYLDPNTNEWTNFTPKPDQHPSLHTFVDQLNETHKNNNEGMSSSSSSSNSSNSSDTSDGENEHQHQPRPMVNGVSHGGSDGVSDGVSDGTSDEGGAATARERETAKVVNGVRTSNGHKEEFGGLSNGIHVHPTSPQHPTPCQ</sequence>
<organism evidence="5 6">
    <name type="scientific">Petrolisthes manimaculis</name>
    <dbReference type="NCBI Taxonomy" id="1843537"/>
    <lineage>
        <taxon>Eukaryota</taxon>
        <taxon>Metazoa</taxon>
        <taxon>Ecdysozoa</taxon>
        <taxon>Arthropoda</taxon>
        <taxon>Crustacea</taxon>
        <taxon>Multicrustacea</taxon>
        <taxon>Malacostraca</taxon>
        <taxon>Eumalacostraca</taxon>
        <taxon>Eucarida</taxon>
        <taxon>Decapoda</taxon>
        <taxon>Pleocyemata</taxon>
        <taxon>Anomura</taxon>
        <taxon>Galatheoidea</taxon>
        <taxon>Porcellanidae</taxon>
        <taxon>Petrolisthes</taxon>
    </lineage>
</organism>